<sequence>MTTASERPQPGFFADEMTERVFASVVALAAEVSVLRERVAQLEQAQGLASAETDPARAAESFVADVFGHLAQPLPRI</sequence>
<proteinExistence type="predicted"/>
<accession>A0A9E8CM75</accession>
<name>A0A9E8CM75_9HYPH</name>
<organism evidence="1">
    <name type="scientific">Bosea sp. NBC_00436</name>
    <dbReference type="NCBI Taxonomy" id="2969620"/>
    <lineage>
        <taxon>Bacteria</taxon>
        <taxon>Pseudomonadati</taxon>
        <taxon>Pseudomonadota</taxon>
        <taxon>Alphaproteobacteria</taxon>
        <taxon>Hyphomicrobiales</taxon>
        <taxon>Boseaceae</taxon>
        <taxon>Bosea</taxon>
    </lineage>
</organism>
<evidence type="ECO:0000313" key="1">
    <source>
        <dbReference type="EMBL" id="UZF88692.1"/>
    </source>
</evidence>
<dbReference type="EMBL" id="CP102774">
    <property type="protein sequence ID" value="UZF88692.1"/>
    <property type="molecule type" value="Genomic_DNA"/>
</dbReference>
<dbReference type="AlphaFoldDB" id="A0A9E8CM75"/>
<protein>
    <submittedName>
        <fullName evidence="1">Uncharacterized protein</fullName>
    </submittedName>
</protein>
<reference evidence="1" key="1">
    <citation type="submission" date="2022-08" db="EMBL/GenBank/DDBJ databases">
        <title>Complete Genome Sequences of 2 Bosea sp. soil isolates.</title>
        <authorList>
            <person name="Alvarez Arevalo M."/>
            <person name="Sterndorff E.B."/>
            <person name="Faurdal D."/>
            <person name="Joergensen T.S."/>
            <person name="Weber T."/>
        </authorList>
    </citation>
    <scope>NUCLEOTIDE SEQUENCE</scope>
    <source>
        <strain evidence="1">NBC_00436</strain>
    </source>
</reference>
<gene>
    <name evidence="1" type="ORF">NWE54_07845</name>
</gene>